<dbReference type="AlphaFoldDB" id="X0WPD1"/>
<evidence type="ECO:0008006" key="2">
    <source>
        <dbReference type="Google" id="ProtNLM"/>
    </source>
</evidence>
<proteinExistence type="predicted"/>
<protein>
    <recommendedName>
        <fullName evidence="2">Alginate export domain-containing protein</fullName>
    </recommendedName>
</protein>
<sequence>AVVAVRSGPDKSQQSPHITIVDFDDGPTGPYDFNLDHWYLNYSRGGLSAWAGRNEMSFWHQDDLFIFDNVTYPGAGISYQHGLAAGQLTWNLNYVALPVGMRKTSGTGLLGQVVYEQNFTDSGVVLAIGYFGTSADPDDPDGSILLTENNTRNYQLANVVLQYHSTILDQPYYVGFDYNRNLKDYDDAAPGSFSQFHQDDRDGYVLEAVLGSQGNKGDWLFGYFYSYLEALALHSSYIADDWVRWGDANQVRATNLKGSEF</sequence>
<reference evidence="1" key="1">
    <citation type="journal article" date="2014" name="Front. Microbiol.">
        <title>High frequency of phylogenetically diverse reductive dehalogenase-homologous genes in deep subseafloor sedimentary metagenomes.</title>
        <authorList>
            <person name="Kawai M."/>
            <person name="Futagami T."/>
            <person name="Toyoda A."/>
            <person name="Takaki Y."/>
            <person name="Nishi S."/>
            <person name="Hori S."/>
            <person name="Arai W."/>
            <person name="Tsubouchi T."/>
            <person name="Morono Y."/>
            <person name="Uchiyama I."/>
            <person name="Ito T."/>
            <person name="Fujiyama A."/>
            <person name="Inagaki F."/>
            <person name="Takami H."/>
        </authorList>
    </citation>
    <scope>NUCLEOTIDE SEQUENCE</scope>
    <source>
        <strain evidence="1">Expedition CK06-06</strain>
    </source>
</reference>
<accession>X0WPD1</accession>
<dbReference type="EMBL" id="BARS01032185">
    <property type="protein sequence ID" value="GAG26378.1"/>
    <property type="molecule type" value="Genomic_DNA"/>
</dbReference>
<feature type="non-terminal residue" evidence="1">
    <location>
        <position position="261"/>
    </location>
</feature>
<feature type="non-terminal residue" evidence="1">
    <location>
        <position position="1"/>
    </location>
</feature>
<evidence type="ECO:0000313" key="1">
    <source>
        <dbReference type="EMBL" id="GAG26378.1"/>
    </source>
</evidence>
<comment type="caution">
    <text evidence="1">The sequence shown here is derived from an EMBL/GenBank/DDBJ whole genome shotgun (WGS) entry which is preliminary data.</text>
</comment>
<gene>
    <name evidence="1" type="ORF">S01H1_49982</name>
</gene>
<organism evidence="1">
    <name type="scientific">marine sediment metagenome</name>
    <dbReference type="NCBI Taxonomy" id="412755"/>
    <lineage>
        <taxon>unclassified sequences</taxon>
        <taxon>metagenomes</taxon>
        <taxon>ecological metagenomes</taxon>
    </lineage>
</organism>
<name>X0WPD1_9ZZZZ</name>